<evidence type="ECO:0000256" key="5">
    <source>
        <dbReference type="ARBA" id="ARBA00022553"/>
    </source>
</evidence>
<feature type="transmembrane region" description="Helical" evidence="16">
    <location>
        <begin position="352"/>
        <end position="370"/>
    </location>
</feature>
<dbReference type="PROSITE" id="PS50850">
    <property type="entry name" value="MFS"/>
    <property type="match status" value="1"/>
</dbReference>
<feature type="transmembrane region" description="Helical" evidence="16">
    <location>
        <begin position="407"/>
        <end position="431"/>
    </location>
</feature>
<feature type="region of interest" description="Disordered" evidence="15">
    <location>
        <begin position="1340"/>
        <end position="1388"/>
    </location>
</feature>
<protein>
    <recommendedName>
        <fullName evidence="4">histidine kinase</fullName>
        <ecNumber evidence="4">2.7.13.3</ecNumber>
    </recommendedName>
</protein>
<dbReference type="PRINTS" id="PR00344">
    <property type="entry name" value="BCTRLSENSOR"/>
</dbReference>
<evidence type="ECO:0000259" key="18">
    <source>
        <dbReference type="PROSITE" id="PS50110"/>
    </source>
</evidence>
<dbReference type="PROSITE" id="PS50929">
    <property type="entry name" value="ABC_TM1F"/>
    <property type="match status" value="1"/>
</dbReference>
<dbReference type="InterPro" id="IPR011527">
    <property type="entry name" value="ABC1_TM_dom"/>
</dbReference>
<feature type="region of interest" description="Disordered" evidence="15">
    <location>
        <begin position="1101"/>
        <end position="1137"/>
    </location>
</feature>
<dbReference type="Gene3D" id="1.20.1250.20">
    <property type="entry name" value="MFS general substrate transporter like domains"/>
    <property type="match status" value="2"/>
</dbReference>
<feature type="compositionally biased region" description="Low complexity" evidence="15">
    <location>
        <begin position="1367"/>
        <end position="1387"/>
    </location>
</feature>
<dbReference type="OrthoDB" id="6500128at2759"/>
<dbReference type="Pfam" id="PF07690">
    <property type="entry name" value="MFS_1"/>
    <property type="match status" value="1"/>
</dbReference>
<comment type="catalytic activity">
    <reaction evidence="1">
        <text>ATP + protein L-histidine = ADP + protein N-phospho-L-histidine.</text>
        <dbReference type="EC" id="2.7.13.3"/>
    </reaction>
</comment>
<evidence type="ECO:0000259" key="17">
    <source>
        <dbReference type="PROSITE" id="PS50109"/>
    </source>
</evidence>
<evidence type="ECO:0000259" key="19">
    <source>
        <dbReference type="PROSITE" id="PS50850"/>
    </source>
</evidence>
<keyword evidence="8" id="KW-0547">Nucleotide-binding</keyword>
<proteinExistence type="inferred from homology"/>
<evidence type="ECO:0000313" key="24">
    <source>
        <dbReference type="Proteomes" id="UP000669133"/>
    </source>
</evidence>
<dbReference type="InterPro" id="IPR005467">
    <property type="entry name" value="His_kinase_dom"/>
</dbReference>
<feature type="transmembrane region" description="Helical" evidence="16">
    <location>
        <begin position="1639"/>
        <end position="1660"/>
    </location>
</feature>
<dbReference type="SUPFAM" id="SSF55874">
    <property type="entry name" value="ATPase domain of HSP90 chaperone/DNA topoisomerase II/histidine kinase"/>
    <property type="match status" value="2"/>
</dbReference>
<keyword evidence="6" id="KW-0808">Transferase</keyword>
<dbReference type="Proteomes" id="UP000669133">
    <property type="component" value="Unassembled WGS sequence"/>
</dbReference>
<comment type="subcellular location">
    <subcellularLocation>
        <location evidence="2">Membrane</location>
        <topology evidence="2">Multi-pass membrane protein</topology>
    </subcellularLocation>
</comment>
<dbReference type="InterPro" id="IPR003661">
    <property type="entry name" value="HisK_dim/P_dom"/>
</dbReference>
<dbReference type="Gene3D" id="3.30.565.10">
    <property type="entry name" value="Histidine kinase-like ATPase, C-terminal domain"/>
    <property type="match status" value="1"/>
</dbReference>
<dbReference type="InterPro" id="IPR011006">
    <property type="entry name" value="CheY-like_superfamily"/>
</dbReference>
<evidence type="ECO:0000256" key="7">
    <source>
        <dbReference type="ARBA" id="ARBA00022692"/>
    </source>
</evidence>
<dbReference type="PROSITE" id="PS00211">
    <property type="entry name" value="ABC_TRANSPORTER_1"/>
    <property type="match status" value="1"/>
</dbReference>
<dbReference type="SUPFAM" id="SSF47384">
    <property type="entry name" value="Homodimeric domain of signal transducing histidine kinase"/>
    <property type="match status" value="1"/>
</dbReference>
<dbReference type="Gene3D" id="1.10.287.130">
    <property type="match status" value="1"/>
</dbReference>
<dbReference type="Gene3D" id="3.40.50.2300">
    <property type="match status" value="1"/>
</dbReference>
<dbReference type="Pfam" id="PF02518">
    <property type="entry name" value="HATPase_c"/>
    <property type="match status" value="1"/>
</dbReference>
<comment type="similarity">
    <text evidence="3">Belongs to the ABC transporter superfamily. ABCB family. Mitochondrial peptide exporter (TC 3.A.1.212) subfamily.</text>
</comment>
<feature type="transmembrane region" description="Helical" evidence="16">
    <location>
        <begin position="120"/>
        <end position="141"/>
    </location>
</feature>
<feature type="transmembrane region" description="Helical" evidence="16">
    <location>
        <begin position="476"/>
        <end position="494"/>
    </location>
</feature>
<evidence type="ECO:0000256" key="8">
    <source>
        <dbReference type="ARBA" id="ARBA00022741"/>
    </source>
</evidence>
<feature type="region of interest" description="Disordered" evidence="15">
    <location>
        <begin position="1524"/>
        <end position="1558"/>
    </location>
</feature>
<dbReference type="CDD" id="cd17352">
    <property type="entry name" value="MFS_MCT_SLC16"/>
    <property type="match status" value="1"/>
</dbReference>
<feature type="transmembrane region" description="Helical" evidence="16">
    <location>
        <begin position="229"/>
        <end position="252"/>
    </location>
</feature>
<feature type="domain" description="Major facilitator superfamily (MFS) profile" evidence="19">
    <location>
        <begin position="82"/>
        <end position="498"/>
    </location>
</feature>
<dbReference type="SMART" id="SM00448">
    <property type="entry name" value="REC"/>
    <property type="match status" value="1"/>
</dbReference>
<feature type="transmembrane region" description="Helical" evidence="16">
    <location>
        <begin position="172"/>
        <end position="200"/>
    </location>
</feature>
<dbReference type="InterPro" id="IPR027417">
    <property type="entry name" value="P-loop_NTPase"/>
</dbReference>
<keyword evidence="24" id="KW-1185">Reference proteome</keyword>
<keyword evidence="12" id="KW-0902">Two-component regulatory system</keyword>
<dbReference type="InterPro" id="IPR003439">
    <property type="entry name" value="ABC_transporter-like_ATP-bd"/>
</dbReference>
<dbReference type="SUPFAM" id="SSF103473">
    <property type="entry name" value="MFS general substrate transporter"/>
    <property type="match status" value="1"/>
</dbReference>
<keyword evidence="11 16" id="KW-1133">Transmembrane helix</keyword>
<evidence type="ECO:0000256" key="14">
    <source>
        <dbReference type="PROSITE-ProRule" id="PRU00169"/>
    </source>
</evidence>
<dbReference type="Gene3D" id="1.20.1560.10">
    <property type="entry name" value="ABC transporter type 1, transmembrane domain"/>
    <property type="match status" value="1"/>
</dbReference>
<dbReference type="GO" id="GO:0016887">
    <property type="term" value="F:ATP hydrolysis activity"/>
    <property type="evidence" value="ECO:0007669"/>
    <property type="project" value="InterPro"/>
</dbReference>
<dbReference type="RefSeq" id="XP_067550030.1">
    <property type="nucleotide sequence ID" value="XM_067693024.1"/>
</dbReference>
<evidence type="ECO:0000256" key="12">
    <source>
        <dbReference type="ARBA" id="ARBA00023012"/>
    </source>
</evidence>
<dbReference type="GeneID" id="93648633"/>
<dbReference type="SMART" id="SM00387">
    <property type="entry name" value="HATPase_c"/>
    <property type="match status" value="1"/>
</dbReference>
<dbReference type="FunFam" id="3.40.50.300:FF:000218">
    <property type="entry name" value="Multidrug ABC transporter ATP-binding protein"/>
    <property type="match status" value="1"/>
</dbReference>
<evidence type="ECO:0000256" key="3">
    <source>
        <dbReference type="ARBA" id="ARBA00005580"/>
    </source>
</evidence>
<dbReference type="FunFam" id="1.10.287.130:FF:000004">
    <property type="entry name" value="Ethylene receptor 1"/>
    <property type="match status" value="1"/>
</dbReference>
<keyword evidence="13 16" id="KW-0472">Membrane</keyword>
<dbReference type="GO" id="GO:1900445">
    <property type="term" value="P:positive regulation of filamentous growth of a population of unicellular organisms in response to biotic stimulus"/>
    <property type="evidence" value="ECO:0007669"/>
    <property type="project" value="UniProtKB-ARBA"/>
</dbReference>
<evidence type="ECO:0000256" key="11">
    <source>
        <dbReference type="ARBA" id="ARBA00022989"/>
    </source>
</evidence>
<dbReference type="EC" id="2.7.13.3" evidence="4"/>
<feature type="domain" description="Histidine kinase" evidence="17">
    <location>
        <begin position="937"/>
        <end position="1294"/>
    </location>
</feature>
<dbReference type="InterPro" id="IPR036890">
    <property type="entry name" value="HATPase_C_sf"/>
</dbReference>
<evidence type="ECO:0000256" key="1">
    <source>
        <dbReference type="ARBA" id="ARBA00000085"/>
    </source>
</evidence>
<evidence type="ECO:0000256" key="16">
    <source>
        <dbReference type="SAM" id="Phobius"/>
    </source>
</evidence>
<dbReference type="InterPro" id="IPR003594">
    <property type="entry name" value="HATPase_dom"/>
</dbReference>
<evidence type="ECO:0000313" key="23">
    <source>
        <dbReference type="EMBL" id="KAG5420914.1"/>
    </source>
</evidence>
<dbReference type="SUPFAM" id="SSF90123">
    <property type="entry name" value="ABC transporter transmembrane region"/>
    <property type="match status" value="1"/>
</dbReference>
<feature type="transmembrane region" description="Helical" evidence="16">
    <location>
        <begin position="148"/>
        <end position="166"/>
    </location>
</feature>
<dbReference type="InterPro" id="IPR039421">
    <property type="entry name" value="Type_1_exporter"/>
</dbReference>
<feature type="transmembrane region" description="Helical" evidence="16">
    <location>
        <begin position="382"/>
        <end position="401"/>
    </location>
</feature>
<accession>A0A8H7ZIT0</accession>
<dbReference type="PANTHER" id="PTHR43394:SF1">
    <property type="entry name" value="ATP-BINDING CASSETTE SUB-FAMILY B MEMBER 10, MITOCHONDRIAL"/>
    <property type="match status" value="1"/>
</dbReference>
<dbReference type="CDD" id="cd18573">
    <property type="entry name" value="ABC_6TM_ABCB10_like"/>
    <property type="match status" value="1"/>
</dbReference>
<evidence type="ECO:0000259" key="21">
    <source>
        <dbReference type="PROSITE" id="PS50893"/>
    </source>
</evidence>
<keyword evidence="5 14" id="KW-0597">Phosphoprotein</keyword>
<feature type="domain" description="ABC transmembrane type-1" evidence="22">
    <location>
        <begin position="1581"/>
        <end position="1888"/>
    </location>
</feature>
<dbReference type="GO" id="GO:0090374">
    <property type="term" value="P:oligopeptide export from mitochondrion"/>
    <property type="evidence" value="ECO:0007669"/>
    <property type="project" value="TreeGrafter"/>
</dbReference>
<dbReference type="InterPro" id="IPR036097">
    <property type="entry name" value="HisK_dim/P_sf"/>
</dbReference>
<feature type="domain" description="Response regulatory" evidence="18">
    <location>
        <begin position="1399"/>
        <end position="1525"/>
    </location>
</feature>
<comment type="caution">
    <text evidence="23">The sequence shown here is derived from an EMBL/GenBank/DDBJ whole genome shotgun (WGS) entry which is preliminary data.</text>
</comment>
<dbReference type="EMBL" id="JAEOAQ010000001">
    <property type="protein sequence ID" value="KAG5420914.1"/>
    <property type="molecule type" value="Genomic_DNA"/>
</dbReference>
<keyword evidence="7 16" id="KW-0812">Transmembrane</keyword>
<evidence type="ECO:0000256" key="6">
    <source>
        <dbReference type="ARBA" id="ARBA00022679"/>
    </source>
</evidence>
<feature type="transmembrane region" description="Helical" evidence="16">
    <location>
        <begin position="317"/>
        <end position="340"/>
    </location>
</feature>
<reference evidence="23 24" key="1">
    <citation type="submission" date="2020-12" db="EMBL/GenBank/DDBJ databases">
        <title>Effect of drift, selection, and recombination on the evolution of hybrid genomes in Candida yeast pathogens.</title>
        <authorList>
            <person name="Mixao V."/>
            <person name="Ksiezopolska E."/>
            <person name="Saus E."/>
            <person name="Boekhout T."/>
            <person name="Gacser A."/>
            <person name="Gabaldon T."/>
        </authorList>
    </citation>
    <scope>NUCLEOTIDE SEQUENCE [LARGE SCALE GENOMIC DNA]</scope>
    <source>
        <strain evidence="23 24">BP57</strain>
    </source>
</reference>
<dbReference type="Gene3D" id="6.10.340.10">
    <property type="match status" value="1"/>
</dbReference>
<dbReference type="InterPro" id="IPR004358">
    <property type="entry name" value="Sig_transdc_His_kin-like_C"/>
</dbReference>
<dbReference type="CDD" id="cd00082">
    <property type="entry name" value="HisKA"/>
    <property type="match status" value="1"/>
</dbReference>
<dbReference type="PROSITE" id="PS50109">
    <property type="entry name" value="HIS_KIN"/>
    <property type="match status" value="1"/>
</dbReference>
<dbReference type="CDD" id="cd17546">
    <property type="entry name" value="REC_hyHK_CKI1_RcsC-like"/>
    <property type="match status" value="1"/>
</dbReference>
<keyword evidence="10" id="KW-0067">ATP-binding</keyword>
<dbReference type="GO" id="GO:0015421">
    <property type="term" value="F:ABC-type oligopeptide transporter activity"/>
    <property type="evidence" value="ECO:0007669"/>
    <property type="project" value="TreeGrafter"/>
</dbReference>
<dbReference type="PROSITE" id="PS50110">
    <property type="entry name" value="RESPONSE_REGULATORY"/>
    <property type="match status" value="1"/>
</dbReference>
<feature type="transmembrane region" description="Helical" evidence="16">
    <location>
        <begin position="80"/>
        <end position="100"/>
    </location>
</feature>
<feature type="modified residue" description="4-aspartylphosphate" evidence="14">
    <location>
        <position position="1459"/>
    </location>
</feature>
<evidence type="ECO:0000256" key="9">
    <source>
        <dbReference type="ARBA" id="ARBA00022777"/>
    </source>
</evidence>
<dbReference type="Pfam" id="PF00005">
    <property type="entry name" value="ABC_tran"/>
    <property type="match status" value="1"/>
</dbReference>
<dbReference type="SMART" id="SM00388">
    <property type="entry name" value="HisKA"/>
    <property type="match status" value="1"/>
</dbReference>
<dbReference type="InterPro" id="IPR036259">
    <property type="entry name" value="MFS_trans_sf"/>
</dbReference>
<dbReference type="InterPro" id="IPR036640">
    <property type="entry name" value="ABC1_TM_sf"/>
</dbReference>
<dbReference type="PROSITE" id="PS50893">
    <property type="entry name" value="ABC_TRANSPORTER_2"/>
    <property type="match status" value="1"/>
</dbReference>
<name>A0A8H7ZIT0_9ASCO</name>
<dbReference type="Pfam" id="PF00664">
    <property type="entry name" value="ABC_membrane"/>
    <property type="match status" value="1"/>
</dbReference>
<dbReference type="Pfam" id="PF00512">
    <property type="entry name" value="HisKA"/>
    <property type="match status" value="1"/>
</dbReference>
<feature type="transmembrane region" description="Helical" evidence="16">
    <location>
        <begin position="443"/>
        <end position="464"/>
    </location>
</feature>
<evidence type="ECO:0000256" key="13">
    <source>
        <dbReference type="ARBA" id="ARBA00023136"/>
    </source>
</evidence>
<dbReference type="Gene3D" id="3.40.50.300">
    <property type="entry name" value="P-loop containing nucleotide triphosphate hydrolases"/>
    <property type="match status" value="1"/>
</dbReference>
<dbReference type="GO" id="GO:0005743">
    <property type="term" value="C:mitochondrial inner membrane"/>
    <property type="evidence" value="ECO:0007669"/>
    <property type="project" value="TreeGrafter"/>
</dbReference>
<dbReference type="InterPro" id="IPR003593">
    <property type="entry name" value="AAA+_ATPase"/>
</dbReference>
<sequence length="2167" mass="238929">MSFTEEIELSDVHVHSRNLNTSKFGENSATPVGELPHSLHPQDPTSVIEFQRLSDNSSSSSSTSASDTNALRKFKNLQPYAVLVGSFLGLIVNLGLINSIGAVQSYVSVHQFRGYSASTVSWIFSIYLALAYAGALVSGPLFDSNGTLWLLVYSTVFIFAGLMGAASSVQIWHFILSFISLGVGNGFGMAPLVSVIGHWFSPKIKNSSNSNIIDDDDKLQKFEGMNTKLGVGVSTGLATAGGSIGGLVFPLMLRKLYTSVGYVWALRILAFTCLGCMICSIVLVKERFTKEKKSSSFDWNELPGKFIEFCKVKDARFLLIICGGFCTELSLVLLVTYFASYAIAHGMSESDSLVLITIWNGVGTLGRFLPGLASDYFGRFNINVIMLVGYCLTILVLLLPFGSNHKILYAFSVLGGLFSGSILSLLPVCLSQISKANELGKKYGILNFYPSLANLFGIPIAAAIIKHGKAHDYDNFIIFVGCIVTGLYFSKNLTQSRSERLYVISQLKSTQVEQALAFIAYQVGTLSSIDAITTPLSQYRAGNNSNAVFSSAQITLDQFMSSTETFAAARLYNLDLQVSASSFNNATRVSQHAAENLFPLSQNGTIPPALLNSNGSDFYFTGPLANDSTDIYSPYFMGVTLPVYTNSSIIIDKPYVSGYLSIIASAQAIQDSLNSTSEDYNVIAVKPLYGPLTDFVATLNSSERSEAAAGFSLVFPVPNSLLRPGEVYNINSSSSIRTAIRSPSGTSTSVKSYSGDNVAIGYMQIMSNNLLWSIIVIQQKSVFNGPVNKLKKIIIGVVFGIAVFMCLITFPLAVWFIRPITQLQNSAEYISKYRKERILNEKVAQDSRNNSVTSTATSTNTMGYSTGIQLPERIKTSKKFFKDELTELSEAFNIMTEELDKQYNLLEERVKLRTRELEASKVQAEAANEAKTVFIANISHELRTPLNGILGMTSIAMEEDDPERIHESLKLIYRSGELLLHILTELLTYSKNTLNRSKLEKSNFQILEIVYQINSIFNKLAVDQRVNFKIVVKPCLFRRMILYGDSNRIIQIIMNLVSNALKFTPVDGSVDVLFKLLGEYDYDRSAAADFKKVYLTEDSKRPRRSNYNTDSTLEDGKDKPPVVTKQTASRSSKDFDDSSSIVTLSTTQYENVLFEQQFATKKSPSPRTSLDEMSDVKSEYVMPEAKDFKTYHTLNKKDMTDGHKSYKIKSIHPPKTWVVQIQVRDTGSGIDPALQEKVFEPFVQGDQTLSRSYGGTGLGLSICRQLASMMRGTLSVKSAIGKGSTFTLTIPLPQTGEILVPPEDLETFCDDEFNPRSKINRRVAFDYVSSDDELPEMTLTHRRKPSSLKLPPSSIAFAKGSTGTAQSDVNSGTHSSSSTPSESLIATPQSLHSHLSNIKILVAEDNQVNQEVIKRMLKLEGFTNLVMAANGADAVELVEQSMAFTEEQQTQQFDLIFMDIQMPIMDGITAATKIRQDLHFTNPIIALTAFADESNIKECLSCGMNGFLSKPIKRNNLRSIRLNSTAKDLRPAPNDQQASQEETDPSSDQSTKEGKPPRSTLFKDLLKLIKLAKPESKLIMFALLCLAISSATTMSLPLIIGKIIDTAKPLDDEDEKAEKSSKSEEDEKKLIFGLPPTQFYSALAIIFVVGSSANFGRIYLLRTVGEKLVARLRSRLFSKILAQDAYFFDIGPTKSGMKTGDLISRIASDTQIISKSLSMNISDGMRSIISGVVGVSMMCYVSWKLTLCMSLLFPPLIAMSFFYGRRIKALSRLIQENIGALTKVTEEKLNGVKVIQSFAQQQSVVHGYNKEIKNIFNSSLKEGKLSGIYFSVNGFLGNITMIGLLVIGTKLIGMNELTIGDLSSFMMYAVYTGSSVFGLGNFYTELMKGLGAAERVFELVEYQPKISNNIGKKQQLKGEFVIKDVAFTYPSRPDVIFEKLNLHIKEGENICLVGPSGSGKSTISQLILRFYDPNSGQITIGDESITDIKDLNLNDYRRQLGYVQQEPLLFSGTVRENVTFGKEDATQEEIDRALELSHSLAFVKNLPDGLDTKIGASTSTQLSGGQKQRISLARTLIKNPKILILDEATSALDSISEEEVMKNLLGLNREKGVTIISIAHRLSTIKNSDRVVVFNEHGEIVEDGDFNTLHNDRTSHFNKLLKSNKLE</sequence>
<feature type="domain" description="HAMP" evidence="20">
    <location>
        <begin position="870"/>
        <end position="904"/>
    </location>
</feature>
<feature type="transmembrane region" description="Helical" evidence="16">
    <location>
        <begin position="264"/>
        <end position="284"/>
    </location>
</feature>
<evidence type="ECO:0000256" key="10">
    <source>
        <dbReference type="ARBA" id="ARBA00022840"/>
    </source>
</evidence>
<feature type="transmembrane region" description="Helical" evidence="16">
    <location>
        <begin position="1865"/>
        <end position="1883"/>
    </location>
</feature>
<dbReference type="SUPFAM" id="SSF52540">
    <property type="entry name" value="P-loop containing nucleoside triphosphate hydrolases"/>
    <property type="match status" value="1"/>
</dbReference>
<evidence type="ECO:0000256" key="4">
    <source>
        <dbReference type="ARBA" id="ARBA00012438"/>
    </source>
</evidence>
<dbReference type="PROSITE" id="PS50885">
    <property type="entry name" value="HAMP"/>
    <property type="match status" value="1"/>
</dbReference>
<dbReference type="GO" id="GO:0000155">
    <property type="term" value="F:phosphorelay sensor kinase activity"/>
    <property type="evidence" value="ECO:0007669"/>
    <property type="project" value="InterPro"/>
</dbReference>
<evidence type="ECO:0000256" key="15">
    <source>
        <dbReference type="SAM" id="MobiDB-lite"/>
    </source>
</evidence>
<feature type="transmembrane region" description="Helical" evidence="16">
    <location>
        <begin position="1828"/>
        <end position="1853"/>
    </location>
</feature>
<dbReference type="InterPro" id="IPR003660">
    <property type="entry name" value="HAMP_dom"/>
</dbReference>
<dbReference type="GO" id="GO:0005524">
    <property type="term" value="F:ATP binding"/>
    <property type="evidence" value="ECO:0007669"/>
    <property type="project" value="UniProtKB-KW"/>
</dbReference>
<organism evidence="23 24">
    <name type="scientific">Candida metapsilosis</name>
    <dbReference type="NCBI Taxonomy" id="273372"/>
    <lineage>
        <taxon>Eukaryota</taxon>
        <taxon>Fungi</taxon>
        <taxon>Dikarya</taxon>
        <taxon>Ascomycota</taxon>
        <taxon>Saccharomycotina</taxon>
        <taxon>Pichiomycetes</taxon>
        <taxon>Debaryomycetaceae</taxon>
        <taxon>Candida/Lodderomyces clade</taxon>
        <taxon>Candida</taxon>
    </lineage>
</organism>
<feature type="transmembrane region" description="Helical" evidence="16">
    <location>
        <begin position="1578"/>
        <end position="1600"/>
    </location>
</feature>
<dbReference type="GO" id="GO:0006950">
    <property type="term" value="P:response to stress"/>
    <property type="evidence" value="ECO:0007669"/>
    <property type="project" value="UniProtKB-ARBA"/>
</dbReference>
<feature type="transmembrane region" description="Helical" evidence="16">
    <location>
        <begin position="793"/>
        <end position="817"/>
    </location>
</feature>
<dbReference type="InterPro" id="IPR011701">
    <property type="entry name" value="MFS"/>
</dbReference>
<dbReference type="SMART" id="SM00382">
    <property type="entry name" value="AAA"/>
    <property type="match status" value="1"/>
</dbReference>
<feature type="transmembrane region" description="Helical" evidence="16">
    <location>
        <begin position="1741"/>
        <end position="1763"/>
    </location>
</feature>
<dbReference type="GO" id="GO:0036180">
    <property type="term" value="P:filamentous growth of a population of unicellular organisms in response to biotic stimulus"/>
    <property type="evidence" value="ECO:0007669"/>
    <property type="project" value="UniProtKB-ARBA"/>
</dbReference>
<dbReference type="InterPro" id="IPR020846">
    <property type="entry name" value="MFS_dom"/>
</dbReference>
<dbReference type="PANTHER" id="PTHR43394">
    <property type="entry name" value="ATP-DEPENDENT PERMEASE MDL1, MITOCHONDRIAL"/>
    <property type="match status" value="1"/>
</dbReference>
<evidence type="ECO:0000259" key="22">
    <source>
        <dbReference type="PROSITE" id="PS50929"/>
    </source>
</evidence>
<gene>
    <name evidence="23" type="ORF">I9W82_000004</name>
</gene>
<dbReference type="InterPro" id="IPR017871">
    <property type="entry name" value="ABC_transporter-like_CS"/>
</dbReference>
<evidence type="ECO:0000256" key="2">
    <source>
        <dbReference type="ARBA" id="ARBA00004141"/>
    </source>
</evidence>
<dbReference type="InterPro" id="IPR001789">
    <property type="entry name" value="Sig_transdc_resp-reg_receiver"/>
</dbReference>
<dbReference type="SUPFAM" id="SSF52172">
    <property type="entry name" value="CheY-like"/>
    <property type="match status" value="1"/>
</dbReference>
<keyword evidence="9" id="KW-0418">Kinase</keyword>
<dbReference type="Pfam" id="PF00072">
    <property type="entry name" value="Response_reg"/>
    <property type="match status" value="1"/>
</dbReference>
<feature type="domain" description="ABC transporter" evidence="21">
    <location>
        <begin position="1920"/>
        <end position="2162"/>
    </location>
</feature>
<evidence type="ECO:0000259" key="20">
    <source>
        <dbReference type="PROSITE" id="PS50885"/>
    </source>
</evidence>